<protein>
    <submittedName>
        <fullName evidence="2">Antibiotic biosynthesis monooxygenase</fullName>
    </submittedName>
</protein>
<dbReference type="InterPro" id="IPR007138">
    <property type="entry name" value="ABM_dom"/>
</dbReference>
<dbReference type="RefSeq" id="WP_271087740.1">
    <property type="nucleotide sequence ID" value="NZ_JAPJZH010000001.1"/>
</dbReference>
<sequence length="113" mass="13225">MTQDTNGRDWNEAHCAFFWEYKVEPHNAAAFEAFYGAQGKWAELFQRAQGYVRTELLRDPDDPTRYRTGDYWQSREDFLNFLRDFSEQYDALGTECTDLAVERTNAGVYLTTG</sequence>
<reference evidence="2" key="1">
    <citation type="submission" date="2022-11" db="EMBL/GenBank/DDBJ databases">
        <title>Hoeflea poritis sp. nov., isolated from scleractinian coral Porites lutea.</title>
        <authorList>
            <person name="Zhang G."/>
            <person name="Wei Q."/>
            <person name="Cai L."/>
        </authorList>
    </citation>
    <scope>NUCLEOTIDE SEQUENCE</scope>
    <source>
        <strain evidence="2">E7-10</strain>
    </source>
</reference>
<evidence type="ECO:0000259" key="1">
    <source>
        <dbReference type="Pfam" id="PF03992"/>
    </source>
</evidence>
<dbReference type="EMBL" id="JAPJZH010000001">
    <property type="protein sequence ID" value="MDA4844218.1"/>
    <property type="molecule type" value="Genomic_DNA"/>
</dbReference>
<dbReference type="SUPFAM" id="SSF54909">
    <property type="entry name" value="Dimeric alpha+beta barrel"/>
    <property type="match status" value="1"/>
</dbReference>
<organism evidence="2 3">
    <name type="scientific">Hoeflea poritis</name>
    <dbReference type="NCBI Taxonomy" id="2993659"/>
    <lineage>
        <taxon>Bacteria</taxon>
        <taxon>Pseudomonadati</taxon>
        <taxon>Pseudomonadota</taxon>
        <taxon>Alphaproteobacteria</taxon>
        <taxon>Hyphomicrobiales</taxon>
        <taxon>Rhizobiaceae</taxon>
        <taxon>Hoeflea</taxon>
    </lineage>
</organism>
<accession>A0ABT4VHP8</accession>
<name>A0ABT4VHP8_9HYPH</name>
<dbReference type="GO" id="GO:0004497">
    <property type="term" value="F:monooxygenase activity"/>
    <property type="evidence" value="ECO:0007669"/>
    <property type="project" value="UniProtKB-KW"/>
</dbReference>
<evidence type="ECO:0000313" key="3">
    <source>
        <dbReference type="Proteomes" id="UP001148313"/>
    </source>
</evidence>
<dbReference type="Pfam" id="PF03992">
    <property type="entry name" value="ABM"/>
    <property type="match status" value="1"/>
</dbReference>
<feature type="domain" description="ABM" evidence="1">
    <location>
        <begin position="21"/>
        <end position="83"/>
    </location>
</feature>
<keyword evidence="3" id="KW-1185">Reference proteome</keyword>
<proteinExistence type="predicted"/>
<dbReference type="Proteomes" id="UP001148313">
    <property type="component" value="Unassembled WGS sequence"/>
</dbReference>
<keyword evidence="2" id="KW-0503">Monooxygenase</keyword>
<keyword evidence="2" id="KW-0560">Oxidoreductase</keyword>
<evidence type="ECO:0000313" key="2">
    <source>
        <dbReference type="EMBL" id="MDA4844218.1"/>
    </source>
</evidence>
<gene>
    <name evidence="2" type="ORF">OOZ53_02605</name>
</gene>
<comment type="caution">
    <text evidence="2">The sequence shown here is derived from an EMBL/GenBank/DDBJ whole genome shotgun (WGS) entry which is preliminary data.</text>
</comment>
<dbReference type="Gene3D" id="3.30.70.100">
    <property type="match status" value="1"/>
</dbReference>
<dbReference type="InterPro" id="IPR011008">
    <property type="entry name" value="Dimeric_a/b-barrel"/>
</dbReference>